<proteinExistence type="predicted"/>
<gene>
    <name evidence="1" type="ORF">SAMN05192579_101164</name>
</gene>
<dbReference type="AlphaFoldDB" id="A0A1I3XUC2"/>
<sequence length="67" mass="7368">MNAIGSSRPGPFELDVITRSDHAPTNHERYGNWAQKFYGNGFHEAFKDAETPASYALAFDVSAAVVH</sequence>
<protein>
    <submittedName>
        <fullName evidence="1">Uncharacterized protein</fullName>
    </submittedName>
</protein>
<dbReference type="RefSeq" id="WP_008212616.1">
    <property type="nucleotide sequence ID" value="NZ_FOSR01000001.1"/>
</dbReference>
<dbReference type="EMBL" id="FOSR01000001">
    <property type="protein sequence ID" value="SFK23168.1"/>
    <property type="molecule type" value="Genomic_DNA"/>
</dbReference>
<evidence type="ECO:0000313" key="2">
    <source>
        <dbReference type="Proteomes" id="UP000198725"/>
    </source>
</evidence>
<dbReference type="Proteomes" id="UP000198725">
    <property type="component" value="Unassembled WGS sequence"/>
</dbReference>
<organism evidence="1 2">
    <name type="scientific">Rhodanobacter glycinis</name>
    <dbReference type="NCBI Taxonomy" id="582702"/>
    <lineage>
        <taxon>Bacteria</taxon>
        <taxon>Pseudomonadati</taxon>
        <taxon>Pseudomonadota</taxon>
        <taxon>Gammaproteobacteria</taxon>
        <taxon>Lysobacterales</taxon>
        <taxon>Rhodanobacteraceae</taxon>
        <taxon>Rhodanobacter</taxon>
    </lineage>
</organism>
<name>A0A1I3XUC2_9GAMM</name>
<reference evidence="2" key="1">
    <citation type="submission" date="2016-10" db="EMBL/GenBank/DDBJ databases">
        <authorList>
            <person name="Varghese N."/>
            <person name="Submissions S."/>
        </authorList>
    </citation>
    <scope>NUCLEOTIDE SEQUENCE [LARGE SCALE GENOMIC DNA]</scope>
    <source>
        <strain evidence="2">MO64</strain>
    </source>
</reference>
<evidence type="ECO:0000313" key="1">
    <source>
        <dbReference type="EMBL" id="SFK23168.1"/>
    </source>
</evidence>
<accession>A0A1I3XUC2</accession>
<keyword evidence="2" id="KW-1185">Reference proteome</keyword>